<evidence type="ECO:0000313" key="3">
    <source>
        <dbReference type="Proteomes" id="UP000009096"/>
    </source>
</evidence>
<sequence>MANAKDKRSKKKSRKGRDESRDEMGAGFAHDAYCSGLGSEDGKLPEWSRLYLCRTDSRNDISQGSARLVME</sequence>
<organism evidence="2 3">
    <name type="scientific">Gibberella moniliformis (strain M3125 / FGSC 7600)</name>
    <name type="common">Maize ear and stalk rot fungus</name>
    <name type="synonym">Fusarium verticillioides</name>
    <dbReference type="NCBI Taxonomy" id="334819"/>
    <lineage>
        <taxon>Eukaryota</taxon>
        <taxon>Fungi</taxon>
        <taxon>Dikarya</taxon>
        <taxon>Ascomycota</taxon>
        <taxon>Pezizomycotina</taxon>
        <taxon>Sordariomycetes</taxon>
        <taxon>Hypocreomycetidae</taxon>
        <taxon>Hypocreales</taxon>
        <taxon>Nectriaceae</taxon>
        <taxon>Fusarium</taxon>
        <taxon>Fusarium fujikuroi species complex</taxon>
    </lineage>
</organism>
<accession>W7MHP9</accession>
<dbReference type="VEuPathDB" id="FungiDB:FVEG_16074"/>
<protein>
    <submittedName>
        <fullName evidence="2">Uncharacterized protein</fullName>
    </submittedName>
</protein>
<dbReference type="EMBL" id="CM000585">
    <property type="protein sequence ID" value="EWG47109.1"/>
    <property type="molecule type" value="Genomic_DNA"/>
</dbReference>
<dbReference type="KEGG" id="fvr:FVEG_16074"/>
<evidence type="ECO:0000313" key="2">
    <source>
        <dbReference type="EMBL" id="EWG47109.1"/>
    </source>
</evidence>
<dbReference type="EMBL" id="DS022250">
    <property type="protein sequence ID" value="EWG47109.1"/>
    <property type="molecule type" value="Genomic_DNA"/>
</dbReference>
<evidence type="ECO:0000256" key="1">
    <source>
        <dbReference type="SAM" id="MobiDB-lite"/>
    </source>
</evidence>
<reference evidence="2 3" key="1">
    <citation type="journal article" date="2010" name="Nature">
        <title>Comparative genomics reveals mobile pathogenicity chromosomes in Fusarium.</title>
        <authorList>
            <person name="Ma L.J."/>
            <person name="van der Does H.C."/>
            <person name="Borkovich K.A."/>
            <person name="Coleman J.J."/>
            <person name="Daboussi M.J."/>
            <person name="Di Pietro A."/>
            <person name="Dufresne M."/>
            <person name="Freitag M."/>
            <person name="Grabherr M."/>
            <person name="Henrissat B."/>
            <person name="Houterman P.M."/>
            <person name="Kang S."/>
            <person name="Shim W.B."/>
            <person name="Woloshuk C."/>
            <person name="Xie X."/>
            <person name="Xu J.R."/>
            <person name="Antoniw J."/>
            <person name="Baker S.E."/>
            <person name="Bluhm B.H."/>
            <person name="Breakspear A."/>
            <person name="Brown D.W."/>
            <person name="Butchko R.A."/>
            <person name="Chapman S."/>
            <person name="Coulson R."/>
            <person name="Coutinho P.M."/>
            <person name="Danchin E.G."/>
            <person name="Diener A."/>
            <person name="Gale L.R."/>
            <person name="Gardiner D.M."/>
            <person name="Goff S."/>
            <person name="Hammond-Kosack K.E."/>
            <person name="Hilburn K."/>
            <person name="Hua-Van A."/>
            <person name="Jonkers W."/>
            <person name="Kazan K."/>
            <person name="Kodira C.D."/>
            <person name="Koehrsen M."/>
            <person name="Kumar L."/>
            <person name="Lee Y.H."/>
            <person name="Li L."/>
            <person name="Manners J.M."/>
            <person name="Miranda-Saavedra D."/>
            <person name="Mukherjee M."/>
            <person name="Park G."/>
            <person name="Park J."/>
            <person name="Park S.Y."/>
            <person name="Proctor R.H."/>
            <person name="Regev A."/>
            <person name="Ruiz-Roldan M.C."/>
            <person name="Sain D."/>
            <person name="Sakthikumar S."/>
            <person name="Sykes S."/>
            <person name="Schwartz D.C."/>
            <person name="Turgeon B.G."/>
            <person name="Wapinski I."/>
            <person name="Yoder O."/>
            <person name="Young S."/>
            <person name="Zeng Q."/>
            <person name="Zhou S."/>
            <person name="Galagan J."/>
            <person name="Cuomo C.A."/>
            <person name="Kistler H.C."/>
            <person name="Rep M."/>
        </authorList>
    </citation>
    <scope>NUCLEOTIDE SEQUENCE [LARGE SCALE GENOMIC DNA]</scope>
    <source>
        <strain evidence="3">M3125 / FGSC 7600</strain>
    </source>
</reference>
<feature type="region of interest" description="Disordered" evidence="1">
    <location>
        <begin position="1"/>
        <end position="25"/>
    </location>
</feature>
<keyword evidence="3" id="KW-1185">Reference proteome</keyword>
<dbReference type="Proteomes" id="UP000009096">
    <property type="component" value="Chromosome 8"/>
</dbReference>
<dbReference type="RefSeq" id="XP_018753300.1">
    <property type="nucleotide sequence ID" value="XM_018905314.1"/>
</dbReference>
<gene>
    <name evidence="2" type="ORF">FVEG_16074</name>
</gene>
<dbReference type="AlphaFoldDB" id="W7MHP9"/>
<dbReference type="GeneID" id="30072950"/>
<proteinExistence type="predicted"/>
<name>W7MHP9_GIBM7</name>